<evidence type="ECO:0000313" key="2">
    <source>
        <dbReference type="EMBL" id="KAF1842299.1"/>
    </source>
</evidence>
<name>A0A9P4L5G6_9PLEO</name>
<proteinExistence type="predicted"/>
<accession>A0A9P4L5G6</accession>
<protein>
    <recommendedName>
        <fullName evidence="4">AA1-like domain-containing protein</fullName>
    </recommendedName>
</protein>
<dbReference type="OrthoDB" id="3795775at2759"/>
<dbReference type="AlphaFoldDB" id="A0A9P4L5G6"/>
<feature type="signal peptide" evidence="1">
    <location>
        <begin position="1"/>
        <end position="18"/>
    </location>
</feature>
<sequence>MHSSIFTAFIGLVATSLALPTASPSALPTTTNFTVRAFYASLAAPDAPVAYQQQSWADFIIDDGDYNTLCTVMSKPNEALYSTYKYYPCEKEDSDPDVSFSFRISKNFRELEVKKTWNSNGTYLTGFATQETHWKEGESGNVTVSEYGKLYQRFGMWNFEITRLIG</sequence>
<gene>
    <name evidence="2" type="ORF">K460DRAFT_181988</name>
</gene>
<evidence type="ECO:0000313" key="3">
    <source>
        <dbReference type="Proteomes" id="UP000800039"/>
    </source>
</evidence>
<dbReference type="Proteomes" id="UP000800039">
    <property type="component" value="Unassembled WGS sequence"/>
</dbReference>
<comment type="caution">
    <text evidence="2">The sequence shown here is derived from an EMBL/GenBank/DDBJ whole genome shotgun (WGS) entry which is preliminary data.</text>
</comment>
<evidence type="ECO:0008006" key="4">
    <source>
        <dbReference type="Google" id="ProtNLM"/>
    </source>
</evidence>
<keyword evidence="1" id="KW-0732">Signal</keyword>
<organism evidence="2 3">
    <name type="scientific">Cucurbitaria berberidis CBS 394.84</name>
    <dbReference type="NCBI Taxonomy" id="1168544"/>
    <lineage>
        <taxon>Eukaryota</taxon>
        <taxon>Fungi</taxon>
        <taxon>Dikarya</taxon>
        <taxon>Ascomycota</taxon>
        <taxon>Pezizomycotina</taxon>
        <taxon>Dothideomycetes</taxon>
        <taxon>Pleosporomycetidae</taxon>
        <taxon>Pleosporales</taxon>
        <taxon>Pleosporineae</taxon>
        <taxon>Cucurbitariaceae</taxon>
        <taxon>Cucurbitaria</taxon>
    </lineage>
</organism>
<keyword evidence="3" id="KW-1185">Reference proteome</keyword>
<reference evidence="2" key="1">
    <citation type="submission" date="2020-01" db="EMBL/GenBank/DDBJ databases">
        <authorList>
            <consortium name="DOE Joint Genome Institute"/>
            <person name="Haridas S."/>
            <person name="Albert R."/>
            <person name="Binder M."/>
            <person name="Bloem J."/>
            <person name="Labutti K."/>
            <person name="Salamov A."/>
            <person name="Andreopoulos B."/>
            <person name="Baker S.E."/>
            <person name="Barry K."/>
            <person name="Bills G."/>
            <person name="Bluhm B.H."/>
            <person name="Cannon C."/>
            <person name="Castanera R."/>
            <person name="Culley D.E."/>
            <person name="Daum C."/>
            <person name="Ezra D."/>
            <person name="Gonzalez J.B."/>
            <person name="Henrissat B."/>
            <person name="Kuo A."/>
            <person name="Liang C."/>
            <person name="Lipzen A."/>
            <person name="Lutzoni F."/>
            <person name="Magnuson J."/>
            <person name="Mondo S."/>
            <person name="Nolan M."/>
            <person name="Ohm R."/>
            <person name="Pangilinan J."/>
            <person name="Park H.-J."/>
            <person name="Ramirez L."/>
            <person name="Alfaro M."/>
            <person name="Sun H."/>
            <person name="Tritt A."/>
            <person name="Yoshinaga Y."/>
            <person name="Zwiers L.-H."/>
            <person name="Turgeon B.G."/>
            <person name="Goodwin S.B."/>
            <person name="Spatafora J.W."/>
            <person name="Crous P.W."/>
            <person name="Grigoriev I.V."/>
        </authorList>
    </citation>
    <scope>NUCLEOTIDE SEQUENCE</scope>
    <source>
        <strain evidence="2">CBS 394.84</strain>
    </source>
</reference>
<dbReference type="EMBL" id="ML976618">
    <property type="protein sequence ID" value="KAF1842299.1"/>
    <property type="molecule type" value="Genomic_DNA"/>
</dbReference>
<dbReference type="RefSeq" id="XP_040784862.1">
    <property type="nucleotide sequence ID" value="XM_040927061.1"/>
</dbReference>
<feature type="chain" id="PRO_5040116807" description="AA1-like domain-containing protein" evidence="1">
    <location>
        <begin position="19"/>
        <end position="166"/>
    </location>
</feature>
<evidence type="ECO:0000256" key="1">
    <source>
        <dbReference type="SAM" id="SignalP"/>
    </source>
</evidence>
<dbReference type="GeneID" id="63844313"/>